<dbReference type="AlphaFoldDB" id="A0A550BV62"/>
<dbReference type="GO" id="GO:0008270">
    <property type="term" value="F:zinc ion binding"/>
    <property type="evidence" value="ECO:0007669"/>
    <property type="project" value="UniProtKB-KW"/>
</dbReference>
<keyword evidence="1" id="KW-0862">Zinc</keyword>
<protein>
    <recommendedName>
        <fullName evidence="3">C2H2-type domain-containing protein</fullName>
    </recommendedName>
</protein>
<keyword evidence="1" id="KW-0479">Metal-binding</keyword>
<evidence type="ECO:0000313" key="5">
    <source>
        <dbReference type="Proteomes" id="UP000320762"/>
    </source>
</evidence>
<feature type="compositionally biased region" description="Low complexity" evidence="2">
    <location>
        <begin position="18"/>
        <end position="29"/>
    </location>
</feature>
<gene>
    <name evidence="4" type="ORF">BD626DRAFT_519500</name>
</gene>
<organism evidence="4 5">
    <name type="scientific">Schizophyllum amplum</name>
    <dbReference type="NCBI Taxonomy" id="97359"/>
    <lineage>
        <taxon>Eukaryota</taxon>
        <taxon>Fungi</taxon>
        <taxon>Dikarya</taxon>
        <taxon>Basidiomycota</taxon>
        <taxon>Agaricomycotina</taxon>
        <taxon>Agaricomycetes</taxon>
        <taxon>Agaricomycetidae</taxon>
        <taxon>Agaricales</taxon>
        <taxon>Schizophyllaceae</taxon>
        <taxon>Schizophyllum</taxon>
    </lineage>
</organism>
<evidence type="ECO:0000259" key="3">
    <source>
        <dbReference type="PROSITE" id="PS50157"/>
    </source>
</evidence>
<dbReference type="OrthoDB" id="21416at2759"/>
<feature type="region of interest" description="Disordered" evidence="2">
    <location>
        <begin position="204"/>
        <end position="251"/>
    </location>
</feature>
<dbReference type="Pfam" id="PF00096">
    <property type="entry name" value="zf-C2H2"/>
    <property type="match status" value="1"/>
</dbReference>
<dbReference type="InterPro" id="IPR036236">
    <property type="entry name" value="Znf_C2H2_sf"/>
</dbReference>
<dbReference type="SUPFAM" id="SSF57667">
    <property type="entry name" value="beta-beta-alpha zinc fingers"/>
    <property type="match status" value="1"/>
</dbReference>
<keyword evidence="1" id="KW-0863">Zinc-finger</keyword>
<dbReference type="InterPro" id="IPR013087">
    <property type="entry name" value="Znf_C2H2_type"/>
</dbReference>
<feature type="region of interest" description="Disordered" evidence="2">
    <location>
        <begin position="18"/>
        <end position="55"/>
    </location>
</feature>
<feature type="region of interest" description="Disordered" evidence="2">
    <location>
        <begin position="74"/>
        <end position="126"/>
    </location>
</feature>
<dbReference type="PROSITE" id="PS00028">
    <property type="entry name" value="ZINC_FINGER_C2H2_1"/>
    <property type="match status" value="2"/>
</dbReference>
<proteinExistence type="predicted"/>
<dbReference type="Proteomes" id="UP000320762">
    <property type="component" value="Unassembled WGS sequence"/>
</dbReference>
<evidence type="ECO:0000313" key="4">
    <source>
        <dbReference type="EMBL" id="TRM56435.1"/>
    </source>
</evidence>
<dbReference type="SMART" id="SM00355">
    <property type="entry name" value="ZnF_C2H2"/>
    <property type="match status" value="2"/>
</dbReference>
<dbReference type="PROSITE" id="PS50157">
    <property type="entry name" value="ZINC_FINGER_C2H2_2"/>
    <property type="match status" value="2"/>
</dbReference>
<feature type="domain" description="C2H2-type" evidence="3">
    <location>
        <begin position="272"/>
        <end position="299"/>
    </location>
</feature>
<evidence type="ECO:0000256" key="1">
    <source>
        <dbReference type="PROSITE-ProRule" id="PRU00042"/>
    </source>
</evidence>
<reference evidence="4 5" key="1">
    <citation type="journal article" date="2019" name="New Phytol.">
        <title>Comparative genomics reveals unique wood-decay strategies and fruiting body development in the Schizophyllaceae.</title>
        <authorList>
            <person name="Almasi E."/>
            <person name="Sahu N."/>
            <person name="Krizsan K."/>
            <person name="Balint B."/>
            <person name="Kovacs G.M."/>
            <person name="Kiss B."/>
            <person name="Cseklye J."/>
            <person name="Drula E."/>
            <person name="Henrissat B."/>
            <person name="Nagy I."/>
            <person name="Chovatia M."/>
            <person name="Adam C."/>
            <person name="LaButti K."/>
            <person name="Lipzen A."/>
            <person name="Riley R."/>
            <person name="Grigoriev I.V."/>
            <person name="Nagy L.G."/>
        </authorList>
    </citation>
    <scope>NUCLEOTIDE SEQUENCE [LARGE SCALE GENOMIC DNA]</scope>
    <source>
        <strain evidence="4 5">NL-1724</strain>
    </source>
</reference>
<accession>A0A550BV62</accession>
<dbReference type="Gene3D" id="3.30.160.60">
    <property type="entry name" value="Classic Zinc Finger"/>
    <property type="match status" value="1"/>
</dbReference>
<feature type="compositionally biased region" description="Polar residues" evidence="2">
    <location>
        <begin position="116"/>
        <end position="126"/>
    </location>
</feature>
<feature type="domain" description="C2H2-type" evidence="3">
    <location>
        <begin position="300"/>
        <end position="329"/>
    </location>
</feature>
<keyword evidence="5" id="KW-1185">Reference proteome</keyword>
<evidence type="ECO:0000256" key="2">
    <source>
        <dbReference type="SAM" id="MobiDB-lite"/>
    </source>
</evidence>
<sequence>MDWYGYVDLNPSLSATFKTATSPSSKAPSAPNPDSGATAKTSPSRPGAQPDVGTGIMATRDFAGADTYSYKRNSRTANTTLARDAGGNERPSAYTPGYRQASGTYDTTRRGPVDASNPSDLDNTFESSARYPFTYEYGTSTGQRSSEWNADSLNLSATHQFNADPVSDALAELGFQPSFPTALNLAGSASLSPYAHDDDEEWHWGLRSSTQGGDRRKPGLQTNHTRGESSVPGMASAVAGPPTSSPSNVDGPMGQTVAIQERRYKSGAPSPHVCHLCGNTFARACNLREHQLRHDQKRAFACSAHGCNSRYNTPGDLRKHVRTKHAGAA</sequence>
<comment type="caution">
    <text evidence="4">The sequence shown here is derived from an EMBL/GenBank/DDBJ whole genome shotgun (WGS) entry which is preliminary data.</text>
</comment>
<dbReference type="STRING" id="97359.A0A550BV62"/>
<name>A0A550BV62_9AGAR</name>
<dbReference type="EMBL" id="VDMD01000069">
    <property type="protein sequence ID" value="TRM56435.1"/>
    <property type="molecule type" value="Genomic_DNA"/>
</dbReference>